<evidence type="ECO:0000313" key="2">
    <source>
        <dbReference type="EMBL" id="OHA83319.1"/>
    </source>
</evidence>
<dbReference type="SMART" id="SM00530">
    <property type="entry name" value="HTH_XRE"/>
    <property type="match status" value="1"/>
</dbReference>
<dbReference type="EMBL" id="MHUW01000019">
    <property type="protein sequence ID" value="OHA83319.1"/>
    <property type="molecule type" value="Genomic_DNA"/>
</dbReference>
<dbReference type="GO" id="GO:0003677">
    <property type="term" value="F:DNA binding"/>
    <property type="evidence" value="ECO:0007669"/>
    <property type="project" value="InterPro"/>
</dbReference>
<dbReference type="CDD" id="cd00093">
    <property type="entry name" value="HTH_XRE"/>
    <property type="match status" value="1"/>
</dbReference>
<name>A0A1G2SF91_9BACT</name>
<organism evidence="2 3">
    <name type="scientific">Candidatus Yonathbacteria bacterium RIFCSPLOWO2_01_FULL_47_33b</name>
    <dbReference type="NCBI Taxonomy" id="1802727"/>
    <lineage>
        <taxon>Bacteria</taxon>
        <taxon>Candidatus Yonathiibacteriota</taxon>
    </lineage>
</organism>
<sequence>MKTFAQFKKASMKRPGVRKAMTEADLEFDLIEAIIKKRGQKKLTQKELATEIGVTQSALARFESGRSNPTLSFIQKVTAGLGLRLMVK</sequence>
<comment type="caution">
    <text evidence="2">The sequence shown here is derived from an EMBL/GenBank/DDBJ whole genome shotgun (WGS) entry which is preliminary data.</text>
</comment>
<dbReference type="STRING" id="1802727.A2937_04035"/>
<dbReference type="InterPro" id="IPR001387">
    <property type="entry name" value="Cro/C1-type_HTH"/>
</dbReference>
<feature type="domain" description="HTH cro/C1-type" evidence="1">
    <location>
        <begin position="34"/>
        <end position="85"/>
    </location>
</feature>
<dbReference type="Pfam" id="PF01381">
    <property type="entry name" value="HTH_3"/>
    <property type="match status" value="1"/>
</dbReference>
<proteinExistence type="predicted"/>
<dbReference type="Gene3D" id="1.10.260.40">
    <property type="entry name" value="lambda repressor-like DNA-binding domains"/>
    <property type="match status" value="1"/>
</dbReference>
<dbReference type="AlphaFoldDB" id="A0A1G2SF91"/>
<dbReference type="SUPFAM" id="SSF47413">
    <property type="entry name" value="lambda repressor-like DNA-binding domains"/>
    <property type="match status" value="1"/>
</dbReference>
<dbReference type="Proteomes" id="UP000177987">
    <property type="component" value="Unassembled WGS sequence"/>
</dbReference>
<evidence type="ECO:0000259" key="1">
    <source>
        <dbReference type="PROSITE" id="PS50943"/>
    </source>
</evidence>
<dbReference type="PROSITE" id="PS50943">
    <property type="entry name" value="HTH_CROC1"/>
    <property type="match status" value="1"/>
</dbReference>
<protein>
    <recommendedName>
        <fullName evidence="1">HTH cro/C1-type domain-containing protein</fullName>
    </recommendedName>
</protein>
<dbReference type="InterPro" id="IPR010982">
    <property type="entry name" value="Lambda_DNA-bd_dom_sf"/>
</dbReference>
<reference evidence="2 3" key="1">
    <citation type="journal article" date="2016" name="Nat. Commun.">
        <title>Thousands of microbial genomes shed light on interconnected biogeochemical processes in an aquifer system.</title>
        <authorList>
            <person name="Anantharaman K."/>
            <person name="Brown C.T."/>
            <person name="Hug L.A."/>
            <person name="Sharon I."/>
            <person name="Castelle C.J."/>
            <person name="Probst A.J."/>
            <person name="Thomas B.C."/>
            <person name="Singh A."/>
            <person name="Wilkins M.J."/>
            <person name="Karaoz U."/>
            <person name="Brodie E.L."/>
            <person name="Williams K.H."/>
            <person name="Hubbard S.S."/>
            <person name="Banfield J.F."/>
        </authorList>
    </citation>
    <scope>NUCLEOTIDE SEQUENCE [LARGE SCALE GENOMIC DNA]</scope>
</reference>
<gene>
    <name evidence="2" type="ORF">A2937_04035</name>
</gene>
<evidence type="ECO:0000313" key="3">
    <source>
        <dbReference type="Proteomes" id="UP000177987"/>
    </source>
</evidence>
<accession>A0A1G2SF91</accession>